<accession>A0A7S1XET1</accession>
<evidence type="ECO:0000313" key="1">
    <source>
        <dbReference type="EMBL" id="CAD9236019.1"/>
    </source>
</evidence>
<organism evidence="1">
    <name type="scientific">Compsopogon caeruleus</name>
    <dbReference type="NCBI Taxonomy" id="31354"/>
    <lineage>
        <taxon>Eukaryota</taxon>
        <taxon>Rhodophyta</taxon>
        <taxon>Compsopogonophyceae</taxon>
        <taxon>Compsopogonales</taxon>
        <taxon>Compsopogonaceae</taxon>
        <taxon>Compsopogon</taxon>
    </lineage>
</organism>
<reference evidence="1" key="1">
    <citation type="submission" date="2021-01" db="EMBL/GenBank/DDBJ databases">
        <authorList>
            <person name="Corre E."/>
            <person name="Pelletier E."/>
            <person name="Niang G."/>
            <person name="Scheremetjew M."/>
            <person name="Finn R."/>
            <person name="Kale V."/>
            <person name="Holt S."/>
            <person name="Cochrane G."/>
            <person name="Meng A."/>
            <person name="Brown T."/>
            <person name="Cohen L."/>
        </authorList>
    </citation>
    <scope>NUCLEOTIDE SEQUENCE</scope>
    <source>
        <strain evidence="1">SAG 36.94</strain>
    </source>
</reference>
<name>A0A7S1XET1_9RHOD</name>
<dbReference type="EMBL" id="HBGH01014624">
    <property type="protein sequence ID" value="CAD9236019.1"/>
    <property type="molecule type" value="Transcribed_RNA"/>
</dbReference>
<gene>
    <name evidence="1" type="ORF">CCAE0312_LOCUS8111</name>
</gene>
<protein>
    <submittedName>
        <fullName evidence="1">Uncharacterized protein</fullName>
    </submittedName>
</protein>
<dbReference type="AlphaFoldDB" id="A0A7S1XET1"/>
<sequence length="134" mass="15180">MDPKRRYVHVRDRKRSLKTGLRGTVSVLSPFRFTSRKGEALVRVCREFCLLSPAGPYLLWFGSVQNAMGSGLGQDLVLFASSTSKWEPTQLRMLYGTRKVTLFQHLPVTVAQLSRPQRLGLKLRFLSSKGQVVQ</sequence>
<proteinExistence type="predicted"/>